<dbReference type="EMBL" id="SNWQ01000006">
    <property type="protein sequence ID" value="TDO49376.1"/>
    <property type="molecule type" value="Genomic_DNA"/>
</dbReference>
<gene>
    <name evidence="1" type="ORF">EV643_106346</name>
</gene>
<dbReference type="PROSITE" id="PS51318">
    <property type="entry name" value="TAT"/>
    <property type="match status" value="1"/>
</dbReference>
<dbReference type="InterPro" id="IPR017853">
    <property type="entry name" value="GH"/>
</dbReference>
<proteinExistence type="predicted"/>
<organism evidence="1 2">
    <name type="scientific">Kribbella caucasensis</name>
    <dbReference type="NCBI Taxonomy" id="2512215"/>
    <lineage>
        <taxon>Bacteria</taxon>
        <taxon>Bacillati</taxon>
        <taxon>Actinomycetota</taxon>
        <taxon>Actinomycetes</taxon>
        <taxon>Propionibacteriales</taxon>
        <taxon>Kribbellaceae</taxon>
        <taxon>Kribbella</taxon>
    </lineage>
</organism>
<reference evidence="1 2" key="1">
    <citation type="submission" date="2019-03" db="EMBL/GenBank/DDBJ databases">
        <title>Genomic Encyclopedia of Type Strains, Phase III (KMG-III): the genomes of soil and plant-associated and newly described type strains.</title>
        <authorList>
            <person name="Whitman W."/>
        </authorList>
    </citation>
    <scope>NUCLEOTIDE SEQUENCE [LARGE SCALE GENOMIC DNA]</scope>
    <source>
        <strain evidence="1 2">VKM Ac-2527</strain>
    </source>
</reference>
<dbReference type="Gene3D" id="3.20.20.80">
    <property type="entry name" value="Glycosidases"/>
    <property type="match status" value="1"/>
</dbReference>
<sequence>MSDPHRTEEPDAEPGGQRHLIKRRGLLAGTLAVTGAAALPGTPAYAAEVTLSADGVTLIGQTDGTLSIRDRDGIDRIEITHFLFDDQVLGEHRTYGGTPVLVTLTGGQQAIQLDYLMDSSSGSVTVRGIFTVELRKAHLRWEVRGSNSLKPSSFKVGRTVLSGTEAFEPLVKWNRDSGGGIPFETNDGVIYTETYPDYRAFFRLAASAPADTDTTWLSAPGTTQPDGSAVTEFDVVLGLMQPHSAGVVATGTTLGVDVWTDQPFNLWKTAGQTMTLHAQVVNGSTTSKFVTVTWSAWDYDGVPVTETRTATIAARTVWNGDYQLTAPKQGIFFTEVAATTAGATAFARTNLSVLPSFTYQDTEPMFGLANYPWLLKPTKQAVKDLLLLLGMRWIRIAHYALGTIPAAPGIPPNELDALGIKHNVQRGGVPIGGTTAAKEKWAGDVVSLSMAGGAQYYEAGNELNDPLAPVQNAAAYVNDGLIPLRGAMQSAGATFKVMNAATAGLDYVWLEQLEAAGGWDRIDVLAYHPGRAYFTADYAPPASTWPDSSLYWNFLGSLQEARNLMSRYGGNKELWLTEVYAQTRPNTLWTDTYRHAAENVLLQLALAKAYGVDGLTWYTLNDSTIHHPQEANPTDREYHFGLLNRDLSAKPSMLAFATIVRALDRATWDRELTFSDPEVKGLLFNSPSGRLAILWTRKDGYLLNQDGTPGDTYFAMPDPWVDDWPTKTTAVLAATGATVRELDCIGQEVVRTVAGGKVTVTLDGAPRIFYGLTDTVDQTATFS</sequence>
<evidence type="ECO:0000313" key="1">
    <source>
        <dbReference type="EMBL" id="TDO49376.1"/>
    </source>
</evidence>
<dbReference type="RefSeq" id="WP_202869561.1">
    <property type="nucleotide sequence ID" value="NZ_SNWQ01000006.1"/>
</dbReference>
<evidence type="ECO:0000313" key="2">
    <source>
        <dbReference type="Proteomes" id="UP000295388"/>
    </source>
</evidence>
<keyword evidence="2" id="KW-1185">Reference proteome</keyword>
<dbReference type="SUPFAM" id="SSF51445">
    <property type="entry name" value="(Trans)glycosidases"/>
    <property type="match status" value="1"/>
</dbReference>
<protein>
    <submittedName>
        <fullName evidence="1">Uncharacterized protein</fullName>
    </submittedName>
</protein>
<name>A0A4R6KGI8_9ACTN</name>
<dbReference type="Proteomes" id="UP000295388">
    <property type="component" value="Unassembled WGS sequence"/>
</dbReference>
<comment type="caution">
    <text evidence="1">The sequence shown here is derived from an EMBL/GenBank/DDBJ whole genome shotgun (WGS) entry which is preliminary data.</text>
</comment>
<accession>A0A4R6KGI8</accession>
<dbReference type="AlphaFoldDB" id="A0A4R6KGI8"/>
<dbReference type="InterPro" id="IPR006311">
    <property type="entry name" value="TAT_signal"/>
</dbReference>